<comment type="caution">
    <text evidence="2">The sequence shown here is derived from an EMBL/GenBank/DDBJ whole genome shotgun (WGS) entry which is preliminary data.</text>
</comment>
<dbReference type="OMA" id="FTRYGMS"/>
<evidence type="ECO:0000313" key="3">
    <source>
        <dbReference type="Proteomes" id="UP000198287"/>
    </source>
</evidence>
<dbReference type="OrthoDB" id="10552459at2759"/>
<gene>
    <name evidence="2" type="ORF">Fcan01_23579</name>
</gene>
<protein>
    <recommendedName>
        <fullName evidence="4">F-box domain-containing protein</fullName>
    </recommendedName>
</protein>
<evidence type="ECO:0000313" key="2">
    <source>
        <dbReference type="EMBL" id="OXA41760.1"/>
    </source>
</evidence>
<feature type="compositionally biased region" description="Low complexity" evidence="1">
    <location>
        <begin position="16"/>
        <end position="26"/>
    </location>
</feature>
<dbReference type="SUPFAM" id="SSF52047">
    <property type="entry name" value="RNI-like"/>
    <property type="match status" value="1"/>
</dbReference>
<dbReference type="Gene3D" id="3.80.10.10">
    <property type="entry name" value="Ribonuclease Inhibitor"/>
    <property type="match status" value="1"/>
</dbReference>
<sequence>MEGQAKRFKKSEESELINPIENNNNNDAVMISDSPVATDAAVASTSHDPQIDPNLLPVEDMSQSPKTNGTSNDDHDPLLIPNVLETAFRHMTLDQLKILRLVNKQWLGVATRILQEKLELITFTDEFYDAEKMLKIVQTFRHSKDPPYVKFEIASKFFTVENEDLITDFFRVCGSFMEYLKISTDKNHDSKFKFAEVLLTTVSLPRLKSLIFEDHTPNGVVAQFNHDFSIFFKSLINSATNLERLDLSFPKRFFEAEDEEQTAMAQLHQMPDGIICSRSSQNLKHLEISAKINDVQLLCLSKSGLKLRTLHFKVKNASLLESSFTALLESQSDTLTELKLTEERHGSDFLVKFPQMNRLKKITIISICEFENSIVTFAPFGYQEHLPEIESLILWNCFGKEERWCQFFLASSPSPTITKLELPTQFRNPTLAQNIAVVFPALKRLKIGFSLRPENEEVMRIIFETLESLEELAILTDMDEMNENIDHVLTGISKNVCKQLRQDQSYLSDDCLDGVERGPSLISLKNLKRLDIVLDNNRAPFITDVAGHLAFMQMPKLKILRFTRYGMSQECVDVLLKKYRVAFIPPHGRNFFEIENMNLEDFN</sequence>
<reference evidence="2 3" key="1">
    <citation type="submission" date="2015-12" db="EMBL/GenBank/DDBJ databases">
        <title>The genome of Folsomia candida.</title>
        <authorList>
            <person name="Faddeeva A."/>
            <person name="Derks M.F."/>
            <person name="Anvar Y."/>
            <person name="Smit S."/>
            <person name="Van Straalen N."/>
            <person name="Roelofs D."/>
        </authorList>
    </citation>
    <scope>NUCLEOTIDE SEQUENCE [LARGE SCALE GENOMIC DNA]</scope>
    <source>
        <strain evidence="2 3">VU population</strain>
        <tissue evidence="2">Whole body</tissue>
    </source>
</reference>
<keyword evidence="3" id="KW-1185">Reference proteome</keyword>
<dbReference type="EMBL" id="LNIX01000028">
    <property type="protein sequence ID" value="OXA41760.1"/>
    <property type="molecule type" value="Genomic_DNA"/>
</dbReference>
<accession>A0A226D9E0</accession>
<feature type="region of interest" description="Disordered" evidence="1">
    <location>
        <begin position="1"/>
        <end position="75"/>
    </location>
</feature>
<feature type="compositionally biased region" description="Polar residues" evidence="1">
    <location>
        <begin position="61"/>
        <end position="71"/>
    </location>
</feature>
<proteinExistence type="predicted"/>
<evidence type="ECO:0008006" key="4">
    <source>
        <dbReference type="Google" id="ProtNLM"/>
    </source>
</evidence>
<name>A0A226D9E0_FOLCA</name>
<dbReference type="InterPro" id="IPR032675">
    <property type="entry name" value="LRR_dom_sf"/>
</dbReference>
<dbReference type="AlphaFoldDB" id="A0A226D9E0"/>
<dbReference type="Proteomes" id="UP000198287">
    <property type="component" value="Unassembled WGS sequence"/>
</dbReference>
<evidence type="ECO:0000256" key="1">
    <source>
        <dbReference type="SAM" id="MobiDB-lite"/>
    </source>
</evidence>
<organism evidence="2 3">
    <name type="scientific">Folsomia candida</name>
    <name type="common">Springtail</name>
    <dbReference type="NCBI Taxonomy" id="158441"/>
    <lineage>
        <taxon>Eukaryota</taxon>
        <taxon>Metazoa</taxon>
        <taxon>Ecdysozoa</taxon>
        <taxon>Arthropoda</taxon>
        <taxon>Hexapoda</taxon>
        <taxon>Collembola</taxon>
        <taxon>Entomobryomorpha</taxon>
        <taxon>Isotomoidea</taxon>
        <taxon>Isotomidae</taxon>
        <taxon>Proisotominae</taxon>
        <taxon>Folsomia</taxon>
    </lineage>
</organism>